<comment type="caution">
    <text evidence="2">The sequence shown here is derived from an EMBL/GenBank/DDBJ whole genome shotgun (WGS) entry which is preliminary data.</text>
</comment>
<dbReference type="Pfam" id="PF00903">
    <property type="entry name" value="Glyoxalase"/>
    <property type="match status" value="1"/>
</dbReference>
<proteinExistence type="predicted"/>
<dbReference type="PANTHER" id="PTHR36503:SF1">
    <property type="entry name" value="BLR2520 PROTEIN"/>
    <property type="match status" value="1"/>
</dbReference>
<dbReference type="RefSeq" id="WP_275566272.1">
    <property type="nucleotide sequence ID" value="NZ_JARGYC010000009.1"/>
</dbReference>
<dbReference type="EMBL" id="JARGYC010000009">
    <property type="protein sequence ID" value="MDF0600130.1"/>
    <property type="molecule type" value="Genomic_DNA"/>
</dbReference>
<dbReference type="Proteomes" id="UP001220964">
    <property type="component" value="Unassembled WGS sequence"/>
</dbReference>
<organism evidence="2 3">
    <name type="scientific">Psychromarinibacter sediminicola</name>
    <dbReference type="NCBI Taxonomy" id="3033385"/>
    <lineage>
        <taxon>Bacteria</taxon>
        <taxon>Pseudomonadati</taxon>
        <taxon>Pseudomonadota</taxon>
        <taxon>Alphaproteobacteria</taxon>
        <taxon>Rhodobacterales</taxon>
        <taxon>Paracoccaceae</taxon>
        <taxon>Psychromarinibacter</taxon>
    </lineage>
</organism>
<sequence length="142" mass="15329">MDQRISLITLAAADLDAARAFYENLGWEVTDATEGIVVFDLIGQTLGLYSKAGLARDMGLSEDEIGGFSGITLAHNLPTREAVDALYARFVEAGGRGVKAPHEVFWGGYTSYAADLDGHVWEIAHNPFSPLGPKGEFQWRGA</sequence>
<evidence type="ECO:0000313" key="3">
    <source>
        <dbReference type="Proteomes" id="UP001220964"/>
    </source>
</evidence>
<dbReference type="InterPro" id="IPR004360">
    <property type="entry name" value="Glyas_Fos-R_dOase_dom"/>
</dbReference>
<reference evidence="2" key="1">
    <citation type="submission" date="2023-03" db="EMBL/GenBank/DDBJ databases">
        <title>Multiphase analysis and comparison of six strains from genera Psychromarinibacter, Lutimaribacter, and Maritimibacter, including a novel species: Psychromarinibacter sediminicola sp. nov.</title>
        <authorList>
            <person name="Wang Y.-H."/>
            <person name="Ye M.-Q."/>
            <person name="Du Z.-J."/>
        </authorList>
    </citation>
    <scope>NUCLEOTIDE SEQUENCE</scope>
    <source>
        <strain evidence="2">C21-152</strain>
    </source>
</reference>
<gene>
    <name evidence="2" type="ORF">P1J78_05245</name>
</gene>
<evidence type="ECO:0000313" key="2">
    <source>
        <dbReference type="EMBL" id="MDF0600130.1"/>
    </source>
</evidence>
<name>A0AAE3T922_9RHOB</name>
<dbReference type="SUPFAM" id="SSF54593">
    <property type="entry name" value="Glyoxalase/Bleomycin resistance protein/Dihydroxybiphenyl dioxygenase"/>
    <property type="match status" value="1"/>
</dbReference>
<keyword evidence="3" id="KW-1185">Reference proteome</keyword>
<dbReference type="InterPro" id="IPR037523">
    <property type="entry name" value="VOC_core"/>
</dbReference>
<feature type="domain" description="VOC" evidence="1">
    <location>
        <begin position="4"/>
        <end position="126"/>
    </location>
</feature>
<dbReference type="PROSITE" id="PS51819">
    <property type="entry name" value="VOC"/>
    <property type="match status" value="1"/>
</dbReference>
<protein>
    <submittedName>
        <fullName evidence="2">VOC family protein</fullName>
    </submittedName>
</protein>
<dbReference type="InterPro" id="IPR029068">
    <property type="entry name" value="Glyas_Bleomycin-R_OHBP_Dase"/>
</dbReference>
<dbReference type="Gene3D" id="3.10.180.10">
    <property type="entry name" value="2,3-Dihydroxybiphenyl 1,2-Dioxygenase, domain 1"/>
    <property type="match status" value="1"/>
</dbReference>
<dbReference type="PANTHER" id="PTHR36503">
    <property type="entry name" value="BLR2520 PROTEIN"/>
    <property type="match status" value="1"/>
</dbReference>
<accession>A0AAE3T922</accession>
<evidence type="ECO:0000259" key="1">
    <source>
        <dbReference type="PROSITE" id="PS51819"/>
    </source>
</evidence>
<dbReference type="AlphaFoldDB" id="A0AAE3T922"/>